<gene>
    <name evidence="9" type="ORF">ONZ51_g4367</name>
</gene>
<keyword evidence="3 7" id="KW-0812">Transmembrane</keyword>
<feature type="transmembrane region" description="Helical" evidence="7">
    <location>
        <begin position="228"/>
        <end position="250"/>
    </location>
</feature>
<evidence type="ECO:0000256" key="5">
    <source>
        <dbReference type="ARBA" id="ARBA00023136"/>
    </source>
</evidence>
<organism evidence="9 10">
    <name type="scientific">Trametes cubensis</name>
    <dbReference type="NCBI Taxonomy" id="1111947"/>
    <lineage>
        <taxon>Eukaryota</taxon>
        <taxon>Fungi</taxon>
        <taxon>Dikarya</taxon>
        <taxon>Basidiomycota</taxon>
        <taxon>Agaricomycotina</taxon>
        <taxon>Agaricomycetes</taxon>
        <taxon>Polyporales</taxon>
        <taxon>Polyporaceae</taxon>
        <taxon>Trametes</taxon>
    </lineage>
</organism>
<name>A0AAD7TW03_9APHY</name>
<evidence type="ECO:0000256" key="7">
    <source>
        <dbReference type="SAM" id="Phobius"/>
    </source>
</evidence>
<feature type="transmembrane region" description="Helical" evidence="7">
    <location>
        <begin position="361"/>
        <end position="383"/>
    </location>
</feature>
<proteinExistence type="predicted"/>
<dbReference type="PROSITE" id="PS50850">
    <property type="entry name" value="MFS"/>
    <property type="match status" value="1"/>
</dbReference>
<dbReference type="GO" id="GO:0016020">
    <property type="term" value="C:membrane"/>
    <property type="evidence" value="ECO:0007669"/>
    <property type="project" value="UniProtKB-SubCell"/>
</dbReference>
<feature type="transmembrane region" description="Helical" evidence="7">
    <location>
        <begin position="153"/>
        <end position="174"/>
    </location>
</feature>
<dbReference type="PANTHER" id="PTHR23504:SF15">
    <property type="entry name" value="MAJOR FACILITATOR SUPERFAMILY (MFS) PROFILE DOMAIN-CONTAINING PROTEIN"/>
    <property type="match status" value="1"/>
</dbReference>
<feature type="domain" description="Major facilitator superfamily (MFS) profile" evidence="8">
    <location>
        <begin position="56"/>
        <end position="525"/>
    </location>
</feature>
<comment type="caution">
    <text evidence="9">The sequence shown here is derived from an EMBL/GenBank/DDBJ whole genome shotgun (WGS) entry which is preliminary data.</text>
</comment>
<dbReference type="InterPro" id="IPR036259">
    <property type="entry name" value="MFS_trans_sf"/>
</dbReference>
<keyword evidence="2" id="KW-0813">Transport</keyword>
<dbReference type="Pfam" id="PF07690">
    <property type="entry name" value="MFS_1"/>
    <property type="match status" value="1"/>
</dbReference>
<evidence type="ECO:0000313" key="9">
    <source>
        <dbReference type="EMBL" id="KAJ8487157.1"/>
    </source>
</evidence>
<dbReference type="InterPro" id="IPR001958">
    <property type="entry name" value="Tet-R_TetA/multi-R_MdtG-like"/>
</dbReference>
<dbReference type="AlphaFoldDB" id="A0AAD7TW03"/>
<evidence type="ECO:0000256" key="1">
    <source>
        <dbReference type="ARBA" id="ARBA00004141"/>
    </source>
</evidence>
<keyword evidence="10" id="KW-1185">Reference proteome</keyword>
<comment type="subcellular location">
    <subcellularLocation>
        <location evidence="1">Membrane</location>
        <topology evidence="1">Multi-pass membrane protein</topology>
    </subcellularLocation>
</comment>
<dbReference type="PRINTS" id="PR01035">
    <property type="entry name" value="TCRTETA"/>
</dbReference>
<feature type="transmembrane region" description="Helical" evidence="7">
    <location>
        <begin position="505"/>
        <end position="524"/>
    </location>
</feature>
<evidence type="ECO:0000313" key="10">
    <source>
        <dbReference type="Proteomes" id="UP001215151"/>
    </source>
</evidence>
<feature type="transmembrane region" description="Helical" evidence="7">
    <location>
        <begin position="128"/>
        <end position="147"/>
    </location>
</feature>
<evidence type="ECO:0000259" key="8">
    <source>
        <dbReference type="PROSITE" id="PS50850"/>
    </source>
</evidence>
<dbReference type="SUPFAM" id="SSF103473">
    <property type="entry name" value="MFS general substrate transporter"/>
    <property type="match status" value="1"/>
</dbReference>
<evidence type="ECO:0000256" key="4">
    <source>
        <dbReference type="ARBA" id="ARBA00022989"/>
    </source>
</evidence>
<dbReference type="Proteomes" id="UP001215151">
    <property type="component" value="Unassembled WGS sequence"/>
</dbReference>
<evidence type="ECO:0000256" key="2">
    <source>
        <dbReference type="ARBA" id="ARBA00022448"/>
    </source>
</evidence>
<sequence length="541" mass="58645">MAADCHSPACSASQREEARRFLDDYDPLGDDSALEKQNSAAPTARSDRTTPIPKAQLATLCAVRLVDPIAFTQIFPYVNEMMERLHLTQDHSKIGFYSGLVESSFAIAQVVSIYQWARLSDTIGRRPVVLLGIFGIGLATLFMGVSTTLAGVILARCLGGFFSGNIAVIHSVLGEITDSTNQSIAFPLYGLCWPLGAIIGPLMGGLLSNPATKFPQWFDVELFRRYPYLLPCLAAAAIAFAGCTYGYFYLGETHPNLQPRKKENIPMSERRDGSFEKPSEPASVQQLLKIPVVRALCLSGAGLSFIATGFDVTFVLFCYTSLPQGGLAFNVRSPALYSYSRSHSISPTHQLPPSHPQATQIGYALSISGLISILLQLFVMPLVLRRVDHARMYNFCMGLWPFCFVLLPGLNVLARWGALDEAVGTLAPATRAGVWIGIGVILSIARTAALAFSVSMILVKDSAPNPASLGVTNGIAQFAMCLSRSFSPAFASSVLAFSIGHDFVLLRYLWVLVMTTICFLGTTLSRRIAEGMRQSAGPHPR</sequence>
<keyword evidence="5 7" id="KW-0472">Membrane</keyword>
<feature type="region of interest" description="Disordered" evidence="6">
    <location>
        <begin position="259"/>
        <end position="278"/>
    </location>
</feature>
<feature type="region of interest" description="Disordered" evidence="6">
    <location>
        <begin position="24"/>
        <end position="48"/>
    </location>
</feature>
<dbReference type="GO" id="GO:0022857">
    <property type="term" value="F:transmembrane transporter activity"/>
    <property type="evidence" value="ECO:0007669"/>
    <property type="project" value="InterPro"/>
</dbReference>
<dbReference type="InterPro" id="IPR020846">
    <property type="entry name" value="MFS_dom"/>
</dbReference>
<feature type="transmembrane region" description="Helical" evidence="7">
    <location>
        <begin position="434"/>
        <end position="458"/>
    </location>
</feature>
<protein>
    <recommendedName>
        <fullName evidence="8">Major facilitator superfamily (MFS) profile domain-containing protein</fullName>
    </recommendedName>
</protein>
<dbReference type="PANTHER" id="PTHR23504">
    <property type="entry name" value="MAJOR FACILITATOR SUPERFAMILY DOMAIN-CONTAINING PROTEIN 10"/>
    <property type="match status" value="1"/>
</dbReference>
<evidence type="ECO:0000256" key="6">
    <source>
        <dbReference type="SAM" id="MobiDB-lite"/>
    </source>
</evidence>
<reference evidence="9" key="1">
    <citation type="submission" date="2022-11" db="EMBL/GenBank/DDBJ databases">
        <title>Genome Sequence of Cubamyces cubensis.</title>
        <authorList>
            <person name="Buettner E."/>
        </authorList>
    </citation>
    <scope>NUCLEOTIDE SEQUENCE</scope>
    <source>
        <strain evidence="9">MPL-01</strain>
    </source>
</reference>
<feature type="transmembrane region" description="Helical" evidence="7">
    <location>
        <begin position="186"/>
        <end position="208"/>
    </location>
</feature>
<dbReference type="EMBL" id="JAPEVG010000084">
    <property type="protein sequence ID" value="KAJ8487157.1"/>
    <property type="molecule type" value="Genomic_DNA"/>
</dbReference>
<accession>A0AAD7TW03</accession>
<dbReference type="CDD" id="cd17330">
    <property type="entry name" value="MFS_SLC46_TetA_like"/>
    <property type="match status" value="1"/>
</dbReference>
<keyword evidence="4 7" id="KW-1133">Transmembrane helix</keyword>
<dbReference type="Gene3D" id="1.20.1250.20">
    <property type="entry name" value="MFS general substrate transporter like domains"/>
    <property type="match status" value="1"/>
</dbReference>
<feature type="compositionally biased region" description="Basic and acidic residues" evidence="6">
    <location>
        <begin position="260"/>
        <end position="278"/>
    </location>
</feature>
<feature type="transmembrane region" description="Helical" evidence="7">
    <location>
        <begin position="395"/>
        <end position="414"/>
    </location>
</feature>
<dbReference type="InterPro" id="IPR011701">
    <property type="entry name" value="MFS"/>
</dbReference>
<evidence type="ECO:0000256" key="3">
    <source>
        <dbReference type="ARBA" id="ARBA00022692"/>
    </source>
</evidence>
<feature type="transmembrane region" description="Helical" evidence="7">
    <location>
        <begin position="295"/>
        <end position="322"/>
    </location>
</feature>